<dbReference type="SUPFAM" id="SSF55658">
    <property type="entry name" value="L9 N-domain-like"/>
    <property type="match status" value="1"/>
</dbReference>
<evidence type="ECO:0000256" key="6">
    <source>
        <dbReference type="ARBA" id="ARBA00022722"/>
    </source>
</evidence>
<evidence type="ECO:0000259" key="12">
    <source>
        <dbReference type="Pfam" id="PF01693"/>
    </source>
</evidence>
<dbReference type="AlphaFoldDB" id="A0A061SMA3"/>
<comment type="function">
    <text evidence="2">Endonuclease that specifically degrades the RNA of RNA-DNA hybrids.</text>
</comment>
<keyword evidence="8" id="KW-0255">Endonuclease</keyword>
<dbReference type="InterPro" id="IPR009027">
    <property type="entry name" value="Ribosomal_bL9/RNase_H1_N"/>
</dbReference>
<feature type="region of interest" description="Disordered" evidence="11">
    <location>
        <begin position="58"/>
        <end position="93"/>
    </location>
</feature>
<evidence type="ECO:0000256" key="9">
    <source>
        <dbReference type="ARBA" id="ARBA00022801"/>
    </source>
</evidence>
<keyword evidence="6" id="KW-0540">Nuclease</keyword>
<name>A0A061SMA3_9CHLO</name>
<evidence type="ECO:0000256" key="4">
    <source>
        <dbReference type="ARBA" id="ARBA00012180"/>
    </source>
</evidence>
<evidence type="ECO:0000256" key="8">
    <source>
        <dbReference type="ARBA" id="ARBA00022759"/>
    </source>
</evidence>
<dbReference type="InterPro" id="IPR011320">
    <property type="entry name" value="RNase_H1_N"/>
</dbReference>
<organism evidence="13">
    <name type="scientific">Tetraselmis sp. GSL018</name>
    <dbReference type="NCBI Taxonomy" id="582737"/>
    <lineage>
        <taxon>Eukaryota</taxon>
        <taxon>Viridiplantae</taxon>
        <taxon>Chlorophyta</taxon>
        <taxon>core chlorophytes</taxon>
        <taxon>Chlorodendrophyceae</taxon>
        <taxon>Chlorodendrales</taxon>
        <taxon>Chlorodendraceae</taxon>
        <taxon>Tetraselmis</taxon>
    </lineage>
</organism>
<evidence type="ECO:0000256" key="5">
    <source>
        <dbReference type="ARBA" id="ARBA00017721"/>
    </source>
</evidence>
<dbReference type="GO" id="GO:0046872">
    <property type="term" value="F:metal ion binding"/>
    <property type="evidence" value="ECO:0007669"/>
    <property type="project" value="UniProtKB-KW"/>
</dbReference>
<keyword evidence="10" id="KW-0460">Magnesium</keyword>
<dbReference type="FunFam" id="3.40.970.10:FF:000002">
    <property type="entry name" value="Ribonuclease H"/>
    <property type="match status" value="1"/>
</dbReference>
<dbReference type="GO" id="GO:0004523">
    <property type="term" value="F:RNA-DNA hybrid ribonuclease activity"/>
    <property type="evidence" value="ECO:0007669"/>
    <property type="project" value="UniProtKB-EC"/>
</dbReference>
<evidence type="ECO:0000313" key="13">
    <source>
        <dbReference type="EMBL" id="JAC83851.1"/>
    </source>
</evidence>
<dbReference type="Pfam" id="PF01693">
    <property type="entry name" value="Cauli_VI"/>
    <property type="match status" value="1"/>
</dbReference>
<keyword evidence="7" id="KW-0479">Metal-binding</keyword>
<evidence type="ECO:0000256" key="10">
    <source>
        <dbReference type="ARBA" id="ARBA00022842"/>
    </source>
</evidence>
<evidence type="ECO:0000256" key="7">
    <source>
        <dbReference type="ARBA" id="ARBA00022723"/>
    </source>
</evidence>
<evidence type="ECO:0000256" key="2">
    <source>
        <dbReference type="ARBA" id="ARBA00004065"/>
    </source>
</evidence>
<feature type="compositionally biased region" description="Basic and acidic residues" evidence="11">
    <location>
        <begin position="66"/>
        <end position="78"/>
    </location>
</feature>
<dbReference type="EC" id="3.1.26.4" evidence="4"/>
<keyword evidence="9" id="KW-0378">Hydrolase</keyword>
<evidence type="ECO:0000256" key="1">
    <source>
        <dbReference type="ARBA" id="ARBA00001946"/>
    </source>
</evidence>
<feature type="domain" description="Ribonuclease H1 N-terminal" evidence="12">
    <location>
        <begin position="5"/>
        <end position="48"/>
    </location>
</feature>
<proteinExistence type="inferred from homology"/>
<dbReference type="InterPro" id="IPR037056">
    <property type="entry name" value="RNase_H1_N_sf"/>
</dbReference>
<sequence>MGGQKWYAVARGRASGVFSSWAECEKQVKGFKGALFKGFPNKHLAENFIMQNVASPCTPSRIGVSRTEHESPDRESQRPPKRHRKSEAPCEPGAALSSSVHLLRFDGGSRLAPRLAFPSLCFPSATRLLSGPVRCASALKALKGSIDLSALYDMSRSCFRL</sequence>
<dbReference type="EMBL" id="GBEZ01001092">
    <property type="protein sequence ID" value="JAC83851.1"/>
    <property type="molecule type" value="Transcribed_RNA"/>
</dbReference>
<reference evidence="13" key="1">
    <citation type="submission" date="2014-05" db="EMBL/GenBank/DDBJ databases">
        <title>The transcriptome of the halophilic microalga Tetraselmis sp. GSL018 isolated from the Great Salt Lake, Utah.</title>
        <authorList>
            <person name="Jinkerson R.E."/>
            <person name="D'Adamo S."/>
            <person name="Posewitz M.C."/>
        </authorList>
    </citation>
    <scope>NUCLEOTIDE SEQUENCE</scope>
    <source>
        <strain evidence="13">GSL018</strain>
    </source>
</reference>
<dbReference type="Gene3D" id="3.40.970.10">
    <property type="entry name" value="Ribonuclease H1, N-terminal domain"/>
    <property type="match status" value="1"/>
</dbReference>
<comment type="similarity">
    <text evidence="3">Belongs to the RNase H family.</text>
</comment>
<comment type="cofactor">
    <cofactor evidence="1">
        <name>Mg(2+)</name>
        <dbReference type="ChEBI" id="CHEBI:18420"/>
    </cofactor>
</comment>
<evidence type="ECO:0000256" key="11">
    <source>
        <dbReference type="SAM" id="MobiDB-lite"/>
    </source>
</evidence>
<evidence type="ECO:0000256" key="3">
    <source>
        <dbReference type="ARBA" id="ARBA00005300"/>
    </source>
</evidence>
<gene>
    <name evidence="13" type="ORF">TSPGSL018_2362</name>
</gene>
<protein>
    <recommendedName>
        <fullName evidence="5">Ribonuclease H</fullName>
        <ecNumber evidence="4">3.1.26.4</ecNumber>
    </recommendedName>
</protein>
<accession>A0A061SMA3</accession>